<dbReference type="Proteomes" id="UP000014285">
    <property type="component" value="Unassembled WGS sequence"/>
</dbReference>
<dbReference type="Pfam" id="PF01051">
    <property type="entry name" value="Rep3_N"/>
    <property type="match status" value="1"/>
</dbReference>
<name>A0A829GRE5_LACPA</name>
<dbReference type="EMBL" id="ANKB01000103">
    <property type="protein sequence ID" value="EPC62568.1"/>
    <property type="molecule type" value="Genomic_DNA"/>
</dbReference>
<accession>A0A829GRE5</accession>
<reference evidence="3 4" key="1">
    <citation type="journal article" date="2013" name="PLoS ONE">
        <title>Lactobacillus paracasei comparative genomics: towards species pan-genome definition and exploitation of diversity.</title>
        <authorList>
            <person name="Smokvina T."/>
            <person name="Wels M."/>
            <person name="Polka J."/>
            <person name="Chervaux C."/>
            <person name="Brisse S."/>
            <person name="Boekhorst J."/>
            <person name="van Hylckama Vlieg J.E."/>
            <person name="Siezen R.J."/>
        </authorList>
    </citation>
    <scope>NUCLEOTIDE SEQUENCE [LARGE SCALE GENOMIC DNA]</scope>
    <source>
        <strain evidence="3 4">Lpl14</strain>
    </source>
</reference>
<evidence type="ECO:0000259" key="2">
    <source>
        <dbReference type="Pfam" id="PF01051"/>
    </source>
</evidence>
<evidence type="ECO:0000313" key="4">
    <source>
        <dbReference type="Proteomes" id="UP000014285"/>
    </source>
</evidence>
<comment type="similarity">
    <text evidence="1">Belongs to the initiator RepB protein family.</text>
</comment>
<sequence length="259" mass="30798">MVDVKKLLWKNDRDFNKEEIRDQRYFLVAEHNDLITKARHDLSARELKIMDYVVSKIKPTDEHFNVLHTSMYELTSVLNLKRSGTSYSQLAKNLNDMRKKDVFIYNEKEKSITMTGWFERAKVWENGQIELKINKDFAPFLLRLKDIGHYTQYLLEDTVQLKSKYAILLYKLMREADNDHGQTIAIVQGSPYDFKEWLGAPKNYEYKLLKRNVLIKAIREINLKIFDMDLELFQAKRGRQVVQVEIHNNFVRRSSSKDL</sequence>
<dbReference type="InterPro" id="IPR036388">
    <property type="entry name" value="WH-like_DNA-bd_sf"/>
</dbReference>
<dbReference type="InterPro" id="IPR036390">
    <property type="entry name" value="WH_DNA-bd_sf"/>
</dbReference>
<dbReference type="GO" id="GO:0006270">
    <property type="term" value="P:DNA replication initiation"/>
    <property type="evidence" value="ECO:0007669"/>
    <property type="project" value="InterPro"/>
</dbReference>
<evidence type="ECO:0000313" key="3">
    <source>
        <dbReference type="EMBL" id="EPC62568.1"/>
    </source>
</evidence>
<evidence type="ECO:0000256" key="1">
    <source>
        <dbReference type="ARBA" id="ARBA00038283"/>
    </source>
</evidence>
<organism evidence="3 4">
    <name type="scientific">Lacticaseibacillus paracasei subsp. tolerans Lpl14</name>
    <dbReference type="NCBI Taxonomy" id="1256229"/>
    <lineage>
        <taxon>Bacteria</taxon>
        <taxon>Bacillati</taxon>
        <taxon>Bacillota</taxon>
        <taxon>Bacilli</taxon>
        <taxon>Lactobacillales</taxon>
        <taxon>Lactobacillaceae</taxon>
        <taxon>Lacticaseibacillus</taxon>
    </lineage>
</organism>
<comment type="caution">
    <text evidence="3">The sequence shown here is derived from an EMBL/GenBank/DDBJ whole genome shotgun (WGS) entry which is preliminary data.</text>
</comment>
<feature type="domain" description="Initiator Rep protein WH1" evidence="2">
    <location>
        <begin position="28"/>
        <end position="173"/>
    </location>
</feature>
<proteinExistence type="inferred from homology"/>
<dbReference type="Pfam" id="PF21205">
    <property type="entry name" value="Rep3_C"/>
    <property type="match status" value="1"/>
</dbReference>
<dbReference type="AlphaFoldDB" id="A0A829GRE5"/>
<dbReference type="RefSeq" id="WP_003589424.1">
    <property type="nucleotide sequence ID" value="NZ_ANKB01000103.1"/>
</dbReference>
<protein>
    <recommendedName>
        <fullName evidence="2">Initiator Rep protein WH1 domain-containing protein</fullName>
    </recommendedName>
</protein>
<gene>
    <name evidence="3" type="ORF">Lpl14_14818</name>
</gene>
<dbReference type="GO" id="GO:0003887">
    <property type="term" value="F:DNA-directed DNA polymerase activity"/>
    <property type="evidence" value="ECO:0007669"/>
    <property type="project" value="InterPro"/>
</dbReference>
<dbReference type="InterPro" id="IPR000525">
    <property type="entry name" value="Initiator_Rep_WH1"/>
</dbReference>
<dbReference type="SUPFAM" id="SSF46785">
    <property type="entry name" value="Winged helix' DNA-binding domain"/>
    <property type="match status" value="2"/>
</dbReference>
<dbReference type="Gene3D" id="1.10.10.10">
    <property type="entry name" value="Winged helix-like DNA-binding domain superfamily/Winged helix DNA-binding domain"/>
    <property type="match status" value="2"/>
</dbReference>